<name>A0ABX9YE40_9BURK</name>
<dbReference type="EMBL" id="QTPM01000073">
    <property type="protein sequence ID" value="RQY81232.1"/>
    <property type="molecule type" value="Genomic_DNA"/>
</dbReference>
<gene>
    <name evidence="1" type="ORF">DF017_33365</name>
</gene>
<keyword evidence="2" id="KW-1185">Reference proteome</keyword>
<evidence type="ECO:0000313" key="2">
    <source>
        <dbReference type="Proteomes" id="UP000281098"/>
    </source>
</evidence>
<evidence type="ECO:0000313" key="1">
    <source>
        <dbReference type="EMBL" id="RQY81232.1"/>
    </source>
</evidence>
<proteinExistence type="predicted"/>
<accession>A0ABX9YE40</accession>
<dbReference type="Proteomes" id="UP000281098">
    <property type="component" value="Unassembled WGS sequence"/>
</dbReference>
<organism evidence="1 2">
    <name type="scientific">Burkholderia stagnalis</name>
    <dbReference type="NCBI Taxonomy" id="1503054"/>
    <lineage>
        <taxon>Bacteria</taxon>
        <taxon>Pseudomonadati</taxon>
        <taxon>Pseudomonadota</taxon>
        <taxon>Betaproteobacteria</taxon>
        <taxon>Burkholderiales</taxon>
        <taxon>Burkholderiaceae</taxon>
        <taxon>Burkholderia</taxon>
        <taxon>Burkholderia cepacia complex</taxon>
    </lineage>
</organism>
<comment type="caution">
    <text evidence="1">The sequence shown here is derived from an EMBL/GenBank/DDBJ whole genome shotgun (WGS) entry which is preliminary data.</text>
</comment>
<protein>
    <submittedName>
        <fullName evidence="1">Uncharacterized protein</fullName>
    </submittedName>
</protein>
<sequence>MSKLEAIITSPPDRENVVFEIWLGSRQVAEISKEPGCGYEIELYAGPEGRAWHLDLNEFKAMLEDGIKELGSNP</sequence>
<dbReference type="RefSeq" id="WP_081063103.1">
    <property type="nucleotide sequence ID" value="NZ_CP013459.1"/>
</dbReference>
<reference evidence="1 2" key="1">
    <citation type="submission" date="2018-08" db="EMBL/GenBank/DDBJ databases">
        <title>Comparative analysis of Burkholderia isolates from Puerto Rico.</title>
        <authorList>
            <person name="Hall C."/>
            <person name="Sahl J."/>
            <person name="Wagner D."/>
        </authorList>
    </citation>
    <scope>NUCLEOTIDE SEQUENCE [LARGE SCALE GENOMIC DNA]</scope>
    <source>
        <strain evidence="1 2">Bp8966</strain>
    </source>
</reference>